<dbReference type="EMBL" id="AGWK01000049">
    <property type="protein sequence ID" value="EHO67076.1"/>
    <property type="molecule type" value="Genomic_DNA"/>
</dbReference>
<keyword evidence="5 7" id="KW-1133">Transmembrane helix</keyword>
<name>H1Q4H5_9BACT</name>
<dbReference type="eggNOG" id="COG1835">
    <property type="taxonomic scope" value="Bacteria"/>
</dbReference>
<dbReference type="AlphaFoldDB" id="H1Q4H5"/>
<evidence type="ECO:0000256" key="2">
    <source>
        <dbReference type="ARBA" id="ARBA00007400"/>
    </source>
</evidence>
<feature type="transmembrane region" description="Helical" evidence="7">
    <location>
        <begin position="247"/>
        <end position="263"/>
    </location>
</feature>
<feature type="transmembrane region" description="Helical" evidence="7">
    <location>
        <begin position="108"/>
        <end position="126"/>
    </location>
</feature>
<dbReference type="RefSeq" id="WP_006953377.1">
    <property type="nucleotide sequence ID" value="NZ_JH594523.1"/>
</dbReference>
<dbReference type="PATRIC" id="fig|883158.3.peg.1812"/>
<feature type="transmembrane region" description="Helical" evidence="7">
    <location>
        <begin position="12"/>
        <end position="31"/>
    </location>
</feature>
<evidence type="ECO:0000256" key="3">
    <source>
        <dbReference type="ARBA" id="ARBA00022475"/>
    </source>
</evidence>
<comment type="subcellular location">
    <subcellularLocation>
        <location evidence="1">Cell membrane</location>
        <topology evidence="1">Multi-pass membrane protein</topology>
    </subcellularLocation>
</comment>
<keyword evidence="10" id="KW-1185">Reference proteome</keyword>
<keyword evidence="6 7" id="KW-0472">Membrane</keyword>
<feature type="transmembrane region" description="Helical" evidence="7">
    <location>
        <begin position="202"/>
        <end position="218"/>
    </location>
</feature>
<dbReference type="GO" id="GO:0005886">
    <property type="term" value="C:plasma membrane"/>
    <property type="evidence" value="ECO:0007669"/>
    <property type="project" value="UniProtKB-SubCell"/>
</dbReference>
<reference evidence="9 10" key="1">
    <citation type="submission" date="2011-12" db="EMBL/GenBank/DDBJ databases">
        <title>The Genome Sequence of Prevotella micans F0438.</title>
        <authorList>
            <consortium name="The Broad Institute Genome Sequencing Platform"/>
            <person name="Earl A."/>
            <person name="Ward D."/>
            <person name="Feldgarden M."/>
            <person name="Gevers D."/>
            <person name="Izard J."/>
            <person name="Baranova O.V."/>
            <person name="Blanton J.M."/>
            <person name="Wade W.G."/>
            <person name="Dewhirst F.E."/>
            <person name="Young S.K."/>
            <person name="Zeng Q."/>
            <person name="Gargeya S."/>
            <person name="Fitzgerald M."/>
            <person name="Haas B."/>
            <person name="Abouelleil A."/>
            <person name="Alvarado L."/>
            <person name="Arachchi H.M."/>
            <person name="Berlin A."/>
            <person name="Chapman S.B."/>
            <person name="Gearin G."/>
            <person name="Goldberg J."/>
            <person name="Griggs A."/>
            <person name="Gujja S."/>
            <person name="Hansen M."/>
            <person name="Heiman D."/>
            <person name="Howarth C."/>
            <person name="Larimer J."/>
            <person name="Lui A."/>
            <person name="MacDonald P.J.P."/>
            <person name="McCowen C."/>
            <person name="Montmayeur A."/>
            <person name="Murphy C."/>
            <person name="Neiman D."/>
            <person name="Pearson M."/>
            <person name="Priest M."/>
            <person name="Roberts A."/>
            <person name="Saif S."/>
            <person name="Shea T."/>
            <person name="Sisk P."/>
            <person name="Stolte C."/>
            <person name="Sykes S."/>
            <person name="Wortman J."/>
            <person name="Nusbaum C."/>
            <person name="Birren B."/>
        </authorList>
    </citation>
    <scope>NUCLEOTIDE SEQUENCE [LARGE SCALE GENOMIC DNA]</scope>
    <source>
        <strain evidence="9 10">F0438</strain>
    </source>
</reference>
<dbReference type="HOGENOM" id="CLU_054154_2_0_10"/>
<feature type="domain" description="Acyltransferase 3" evidence="8">
    <location>
        <begin position="17"/>
        <end position="349"/>
    </location>
</feature>
<comment type="similarity">
    <text evidence="2">Belongs to the acyltransferase 3 family.</text>
</comment>
<keyword evidence="3" id="KW-1003">Cell membrane</keyword>
<evidence type="ECO:0000259" key="8">
    <source>
        <dbReference type="Pfam" id="PF01757"/>
    </source>
</evidence>
<organism evidence="9 10">
    <name type="scientific">Prevotella micans F0438</name>
    <dbReference type="NCBI Taxonomy" id="883158"/>
    <lineage>
        <taxon>Bacteria</taxon>
        <taxon>Pseudomonadati</taxon>
        <taxon>Bacteroidota</taxon>
        <taxon>Bacteroidia</taxon>
        <taxon>Bacteroidales</taxon>
        <taxon>Prevotellaceae</taxon>
        <taxon>Prevotella</taxon>
    </lineage>
</organism>
<evidence type="ECO:0000256" key="7">
    <source>
        <dbReference type="SAM" id="Phobius"/>
    </source>
</evidence>
<sequence length="375" mass="41683">MIIQMNTASVQSQVISFLRFPLVVFVLFIHSDFRGISSAWNPALLDTPFLHLASISLSLGNIIDFLSGSLAPLANPFFFFISGLLFFKGSDFSKKDYFDKLRSRTRSLLVPYVMWNAIFLVALFVAEQLQSGWTSAIGKPIAQFGITDFLLSFWDISLICNQGGIAAPLDITMWFVRDLIILVILSPVIFWSLRWLSSFKKPIAIIVLCALLLAADHIPSVPGLNPQAFAFFGFGAYFGINKTDFTALFRPFLLGGLLFAIFFKQFGMYNLMYAALIVLSISLVTRTIQSGRYKQLPSILTDACFFVFAYHTLALGIIISLFKSGILNPSGNVQMAICYFFTPAVLFLVGALFHCILNRFFSSLLSLLTGGRSSS</sequence>
<dbReference type="GO" id="GO:0016413">
    <property type="term" value="F:O-acetyltransferase activity"/>
    <property type="evidence" value="ECO:0007669"/>
    <property type="project" value="TreeGrafter"/>
</dbReference>
<feature type="transmembrane region" description="Helical" evidence="7">
    <location>
        <begin position="171"/>
        <end position="190"/>
    </location>
</feature>
<dbReference type="PANTHER" id="PTHR40074:SF2">
    <property type="entry name" value="O-ACETYLTRANSFERASE WECH"/>
    <property type="match status" value="1"/>
</dbReference>
<dbReference type="Pfam" id="PF01757">
    <property type="entry name" value="Acyl_transf_3"/>
    <property type="match status" value="1"/>
</dbReference>
<feature type="transmembrane region" description="Helical" evidence="7">
    <location>
        <begin position="300"/>
        <end position="322"/>
    </location>
</feature>
<dbReference type="InterPro" id="IPR002656">
    <property type="entry name" value="Acyl_transf_3_dom"/>
</dbReference>
<evidence type="ECO:0000256" key="5">
    <source>
        <dbReference type="ARBA" id="ARBA00022989"/>
    </source>
</evidence>
<keyword evidence="4 7" id="KW-0812">Transmembrane</keyword>
<protein>
    <recommendedName>
        <fullName evidence="8">Acyltransferase 3 domain-containing protein</fullName>
    </recommendedName>
</protein>
<gene>
    <name evidence="9" type="ORF">HMPREF9140_01813</name>
</gene>
<evidence type="ECO:0000313" key="9">
    <source>
        <dbReference type="EMBL" id="EHO67076.1"/>
    </source>
</evidence>
<dbReference type="GO" id="GO:0009246">
    <property type="term" value="P:enterobacterial common antigen biosynthetic process"/>
    <property type="evidence" value="ECO:0007669"/>
    <property type="project" value="TreeGrafter"/>
</dbReference>
<dbReference type="PANTHER" id="PTHR40074">
    <property type="entry name" value="O-ACETYLTRANSFERASE WECH"/>
    <property type="match status" value="1"/>
</dbReference>
<feature type="transmembrane region" description="Helical" evidence="7">
    <location>
        <begin position="269"/>
        <end position="288"/>
    </location>
</feature>
<evidence type="ECO:0000256" key="1">
    <source>
        <dbReference type="ARBA" id="ARBA00004651"/>
    </source>
</evidence>
<accession>H1Q4H5</accession>
<evidence type="ECO:0000313" key="10">
    <source>
        <dbReference type="Proteomes" id="UP000016023"/>
    </source>
</evidence>
<proteinExistence type="inferred from homology"/>
<evidence type="ECO:0000256" key="4">
    <source>
        <dbReference type="ARBA" id="ARBA00022692"/>
    </source>
</evidence>
<comment type="caution">
    <text evidence="9">The sequence shown here is derived from an EMBL/GenBank/DDBJ whole genome shotgun (WGS) entry which is preliminary data.</text>
</comment>
<feature type="transmembrane region" description="Helical" evidence="7">
    <location>
        <begin position="69"/>
        <end position="87"/>
    </location>
</feature>
<evidence type="ECO:0000256" key="6">
    <source>
        <dbReference type="ARBA" id="ARBA00023136"/>
    </source>
</evidence>
<dbReference type="Proteomes" id="UP000016023">
    <property type="component" value="Unassembled WGS sequence"/>
</dbReference>
<dbReference type="STRING" id="883158.HMPREF9140_01813"/>
<feature type="transmembrane region" description="Helical" evidence="7">
    <location>
        <begin position="334"/>
        <end position="357"/>
    </location>
</feature>